<evidence type="ECO:0000256" key="1">
    <source>
        <dbReference type="SAM" id="SignalP"/>
    </source>
</evidence>
<feature type="chain" id="PRO_5038822884" description="DUF4430 domain-containing protein" evidence="1">
    <location>
        <begin position="21"/>
        <end position="150"/>
    </location>
</feature>
<sequence>MKKRLIAWSGVLLLTFFFVACTPSAGDDARSYPVTENTAELVVFTAPDDLEPISLKEYLDGLTAAGTLTYTIADGMITSLNGTENVTGAAGGSYWMIYCDLLEKDGVIYADPAYSYSYNGLALASSSYGAEGLPVLAGYTYALVYEEMSW</sequence>
<protein>
    <recommendedName>
        <fullName evidence="4">DUF4430 domain-containing protein</fullName>
    </recommendedName>
</protein>
<evidence type="ECO:0008006" key="4">
    <source>
        <dbReference type="Google" id="ProtNLM"/>
    </source>
</evidence>
<evidence type="ECO:0000313" key="3">
    <source>
        <dbReference type="Proteomes" id="UP000824249"/>
    </source>
</evidence>
<reference evidence="2" key="2">
    <citation type="submission" date="2021-04" db="EMBL/GenBank/DDBJ databases">
        <authorList>
            <person name="Gilroy R."/>
        </authorList>
    </citation>
    <scope>NUCLEOTIDE SEQUENCE</scope>
    <source>
        <strain evidence="2">26628</strain>
    </source>
</reference>
<accession>A0A9D1VTS1</accession>
<dbReference type="Proteomes" id="UP000824249">
    <property type="component" value="Unassembled WGS sequence"/>
</dbReference>
<evidence type="ECO:0000313" key="2">
    <source>
        <dbReference type="EMBL" id="HIX46527.1"/>
    </source>
</evidence>
<dbReference type="PROSITE" id="PS51257">
    <property type="entry name" value="PROKAR_LIPOPROTEIN"/>
    <property type="match status" value="1"/>
</dbReference>
<dbReference type="AlphaFoldDB" id="A0A9D1VTS1"/>
<comment type="caution">
    <text evidence="2">The sequence shown here is derived from an EMBL/GenBank/DDBJ whole genome shotgun (WGS) entry which is preliminary data.</text>
</comment>
<name>A0A9D1VTS1_9FIRM</name>
<dbReference type="EMBL" id="DXFD01000041">
    <property type="protein sequence ID" value="HIX46527.1"/>
    <property type="molecule type" value="Genomic_DNA"/>
</dbReference>
<proteinExistence type="predicted"/>
<reference evidence="2" key="1">
    <citation type="journal article" date="2021" name="PeerJ">
        <title>Extensive microbial diversity within the chicken gut microbiome revealed by metagenomics and culture.</title>
        <authorList>
            <person name="Gilroy R."/>
            <person name="Ravi A."/>
            <person name="Getino M."/>
            <person name="Pursley I."/>
            <person name="Horton D.L."/>
            <person name="Alikhan N.F."/>
            <person name="Baker D."/>
            <person name="Gharbi K."/>
            <person name="Hall N."/>
            <person name="Watson M."/>
            <person name="Adriaenssens E.M."/>
            <person name="Foster-Nyarko E."/>
            <person name="Jarju S."/>
            <person name="Secka A."/>
            <person name="Antonio M."/>
            <person name="Oren A."/>
            <person name="Chaudhuri R.R."/>
            <person name="La Ragione R."/>
            <person name="Hildebrand F."/>
            <person name="Pallen M.J."/>
        </authorList>
    </citation>
    <scope>NUCLEOTIDE SEQUENCE</scope>
    <source>
        <strain evidence="2">26628</strain>
    </source>
</reference>
<feature type="signal peptide" evidence="1">
    <location>
        <begin position="1"/>
        <end position="20"/>
    </location>
</feature>
<keyword evidence="1" id="KW-0732">Signal</keyword>
<gene>
    <name evidence="2" type="ORF">H9737_02420</name>
</gene>
<organism evidence="2 3">
    <name type="scientific">Candidatus Borkfalkia faecigallinarum</name>
    <dbReference type="NCBI Taxonomy" id="2838509"/>
    <lineage>
        <taxon>Bacteria</taxon>
        <taxon>Bacillati</taxon>
        <taxon>Bacillota</taxon>
        <taxon>Clostridia</taxon>
        <taxon>Christensenellales</taxon>
        <taxon>Christensenellaceae</taxon>
        <taxon>Candidatus Borkfalkia</taxon>
    </lineage>
</organism>